<name>A0A7W8WZL2_9MICC</name>
<evidence type="ECO:0000313" key="2">
    <source>
        <dbReference type="Proteomes" id="UP000580797"/>
    </source>
</evidence>
<gene>
    <name evidence="1" type="ORF">HD598_001122</name>
</gene>
<comment type="caution">
    <text evidence="1">The sequence shown here is derived from an EMBL/GenBank/DDBJ whole genome shotgun (WGS) entry which is preliminary data.</text>
</comment>
<protein>
    <submittedName>
        <fullName evidence="1">Uncharacterized protein</fullName>
    </submittedName>
</protein>
<evidence type="ECO:0000313" key="1">
    <source>
        <dbReference type="EMBL" id="MBB5512435.1"/>
    </source>
</evidence>
<proteinExistence type="predicted"/>
<dbReference type="AlphaFoldDB" id="A0A7W8WZL2"/>
<accession>A0A7W8WZL2</accession>
<sequence length="282" mass="31632">MTKRRSRTNPQLAEDNEWLRRLDRISLAVDAWRKRAENPTSPEHGSSLAADSMEGLSVENPIWYSMCISSEHLDFAIDAMRATSTMYPTAYMTVARTAFVAAVNAVWMLAPSARQERRERALKLRADDLRVQVTSFRDMKIPDGKPQEARADLLDQLRERQASLQSVAKSLSMTEDVTKIRFNQTKAIDWVAEHMHGVDDDLLIGATQSVWRSGSAAAHAQYHFGIMRVDRNETVRDAGGGSVVRLRGDLDSDVGPALAAAAMTLSEAFRLYDLRRVSHDRT</sequence>
<reference evidence="1 2" key="1">
    <citation type="submission" date="2020-08" db="EMBL/GenBank/DDBJ databases">
        <title>Sequencing the genomes of 1000 actinobacteria strains.</title>
        <authorList>
            <person name="Klenk H.-P."/>
        </authorList>
    </citation>
    <scope>NUCLEOTIDE SEQUENCE [LARGE SCALE GENOMIC DNA]</scope>
    <source>
        <strain evidence="1 2">DSM 105783</strain>
    </source>
</reference>
<dbReference type="Proteomes" id="UP000580797">
    <property type="component" value="Unassembled WGS sequence"/>
</dbReference>
<dbReference type="RefSeq" id="WP_183664397.1">
    <property type="nucleotide sequence ID" value="NZ_BAAARH010000010.1"/>
</dbReference>
<dbReference type="EMBL" id="JACHDR010000001">
    <property type="protein sequence ID" value="MBB5512435.1"/>
    <property type="molecule type" value="Genomic_DNA"/>
</dbReference>
<organism evidence="1 2">
    <name type="scientific">Neomicrococcus aestuarii</name>
    <dbReference type="NCBI Taxonomy" id="556325"/>
    <lineage>
        <taxon>Bacteria</taxon>
        <taxon>Bacillati</taxon>
        <taxon>Actinomycetota</taxon>
        <taxon>Actinomycetes</taxon>
        <taxon>Micrococcales</taxon>
        <taxon>Micrococcaceae</taxon>
        <taxon>Neomicrococcus</taxon>
    </lineage>
</organism>